<dbReference type="AlphaFoldDB" id="A0A9X2VZK6"/>
<organism evidence="2 3">
    <name type="scientific">Tsuneonella litorea</name>
    <dbReference type="NCBI Taxonomy" id="2976475"/>
    <lineage>
        <taxon>Bacteria</taxon>
        <taxon>Pseudomonadati</taxon>
        <taxon>Pseudomonadota</taxon>
        <taxon>Alphaproteobacteria</taxon>
        <taxon>Sphingomonadales</taxon>
        <taxon>Erythrobacteraceae</taxon>
        <taxon>Tsuneonella</taxon>
    </lineage>
</organism>
<dbReference type="RefSeq" id="WP_259961131.1">
    <property type="nucleotide sequence ID" value="NZ_JAOAMV010000002.1"/>
</dbReference>
<feature type="domain" description="Beta-lactamase-related" evidence="1">
    <location>
        <begin position="80"/>
        <end position="418"/>
    </location>
</feature>
<proteinExistence type="predicted"/>
<protein>
    <submittedName>
        <fullName evidence="2">Beta-lactamase family protein</fullName>
    </submittedName>
</protein>
<dbReference type="InterPro" id="IPR012338">
    <property type="entry name" value="Beta-lactam/transpept-like"/>
</dbReference>
<evidence type="ECO:0000259" key="1">
    <source>
        <dbReference type="Pfam" id="PF00144"/>
    </source>
</evidence>
<evidence type="ECO:0000313" key="2">
    <source>
        <dbReference type="EMBL" id="MCT2558320.1"/>
    </source>
</evidence>
<accession>A0A9X2VZK6</accession>
<dbReference type="SUPFAM" id="SSF56601">
    <property type="entry name" value="beta-lactamase/transpeptidase-like"/>
    <property type="match status" value="1"/>
</dbReference>
<sequence>MAFREFVTPQMSRRGLLRSGAWLGAGAALGGLPFGATAVHAADSARWPSVARLVNDYVSARKVATIVAALGWGQRPPEVIAAGTLALGQAAPAGADSLFRVYSMTKPITGMAAMMLIEDGRLGLNQPIADFLPAFANMMVQKTYDGSLADLEPAKTPITVRHLLTHTAGLGYGIIQKGPIRQAYMDAGLSAGQASKLKLPQFSGAPSASSLADFADRLAKLPLVYQPGTHWSYSVSLDLLGRVIEVASDTPFDVFLKTRLFEPAGMTSSFFEVPASETGRLTTNYFRVGETLMPIDPGNNSIFAEEPPFPMGGSGLVMSANDYDRFLRMLVGYGSIDGTRVMSEPAVRVGTSNLLPEGVKTAGTFADGSGFGAGGRVGLGAQAGTFGWGGAAGTAAFVDLHRGLRATLMTQYMPSDAYGMTAEFTRAVLSDLAAMPGRAAA</sequence>
<reference evidence="2" key="1">
    <citation type="submission" date="2022-09" db="EMBL/GenBank/DDBJ databases">
        <title>The genome sequence of Tsuneonella sp. YG55.</title>
        <authorList>
            <person name="Liu Y."/>
        </authorList>
    </citation>
    <scope>NUCLEOTIDE SEQUENCE</scope>
    <source>
        <strain evidence="2">YG55</strain>
    </source>
</reference>
<dbReference type="PANTHER" id="PTHR43283">
    <property type="entry name" value="BETA-LACTAMASE-RELATED"/>
    <property type="match status" value="1"/>
</dbReference>
<name>A0A9X2VZK6_9SPHN</name>
<dbReference type="InterPro" id="IPR001466">
    <property type="entry name" value="Beta-lactam-related"/>
</dbReference>
<dbReference type="PROSITE" id="PS51318">
    <property type="entry name" value="TAT"/>
    <property type="match status" value="1"/>
</dbReference>
<evidence type="ECO:0000313" key="3">
    <source>
        <dbReference type="Proteomes" id="UP001142648"/>
    </source>
</evidence>
<comment type="caution">
    <text evidence="2">The sequence shown here is derived from an EMBL/GenBank/DDBJ whole genome shotgun (WGS) entry which is preliminary data.</text>
</comment>
<keyword evidence="3" id="KW-1185">Reference proteome</keyword>
<gene>
    <name evidence="2" type="ORF">N0B51_04940</name>
</gene>
<dbReference type="InterPro" id="IPR006311">
    <property type="entry name" value="TAT_signal"/>
</dbReference>
<dbReference type="Proteomes" id="UP001142648">
    <property type="component" value="Unassembled WGS sequence"/>
</dbReference>
<dbReference type="PANTHER" id="PTHR43283:SF3">
    <property type="entry name" value="BETA-LACTAMASE FAMILY PROTEIN (AFU_ORTHOLOGUE AFUA_5G07500)"/>
    <property type="match status" value="1"/>
</dbReference>
<dbReference type="Pfam" id="PF00144">
    <property type="entry name" value="Beta-lactamase"/>
    <property type="match status" value="1"/>
</dbReference>
<dbReference type="Gene3D" id="3.40.710.10">
    <property type="entry name" value="DD-peptidase/beta-lactamase superfamily"/>
    <property type="match status" value="1"/>
</dbReference>
<dbReference type="EMBL" id="JAOAMV010000002">
    <property type="protein sequence ID" value="MCT2558320.1"/>
    <property type="molecule type" value="Genomic_DNA"/>
</dbReference>
<dbReference type="InterPro" id="IPR050789">
    <property type="entry name" value="Diverse_Enzym_Activities"/>
</dbReference>